<dbReference type="RefSeq" id="WP_058211449.1">
    <property type="nucleotide sequence ID" value="NZ_LKLU01000033.1"/>
</dbReference>
<evidence type="ECO:0000256" key="2">
    <source>
        <dbReference type="ARBA" id="ARBA00022679"/>
    </source>
</evidence>
<keyword evidence="4 5" id="KW-0067">ATP-binding</keyword>
<keyword evidence="2 5" id="KW-0808">Transferase</keyword>
<evidence type="ECO:0000256" key="1">
    <source>
        <dbReference type="ARBA" id="ARBA00001210"/>
    </source>
</evidence>
<dbReference type="Gene3D" id="1.10.4200.10">
    <property type="entry name" value="Triphosphoribosyl-dephospho-CoA protein"/>
    <property type="match status" value="1"/>
</dbReference>
<comment type="similarity">
    <text evidence="5">Belongs to the CitG/MdcB family.</text>
</comment>
<dbReference type="EMBL" id="LKLU01000033">
    <property type="protein sequence ID" value="KSU22180.1"/>
    <property type="molecule type" value="Genomic_DNA"/>
</dbReference>
<keyword evidence="3 5" id="KW-0547">Nucleotide-binding</keyword>
<evidence type="ECO:0000313" key="7">
    <source>
        <dbReference type="Proteomes" id="UP000053719"/>
    </source>
</evidence>
<dbReference type="GO" id="GO:0051191">
    <property type="term" value="P:prosthetic group biosynthetic process"/>
    <property type="evidence" value="ECO:0007669"/>
    <property type="project" value="TreeGrafter"/>
</dbReference>
<protein>
    <recommendedName>
        <fullName evidence="5">Probable 2-(5''-triphosphoribosyl)-3'-dephosphocoenzyme-A synthase</fullName>
        <shortName evidence="5">2-(5''-triphosphoribosyl)-3'-dephospho-CoA synthase</shortName>
        <ecNumber evidence="5">2.4.2.52</ecNumber>
    </recommendedName>
</protein>
<gene>
    <name evidence="5" type="primary">citG</name>
    <name evidence="6" type="ORF">M20_0595</name>
</gene>
<organism evidence="6 7">
    <name type="scientific">Lactococcus lactis subsp. lactis</name>
    <name type="common">Streptococcus lactis</name>
    <dbReference type="NCBI Taxonomy" id="1360"/>
    <lineage>
        <taxon>Bacteria</taxon>
        <taxon>Bacillati</taxon>
        <taxon>Bacillota</taxon>
        <taxon>Bacilli</taxon>
        <taxon>Lactobacillales</taxon>
        <taxon>Streptococcaceae</taxon>
        <taxon>Lactococcus</taxon>
    </lineage>
</organism>
<dbReference type="InterPro" id="IPR002736">
    <property type="entry name" value="CitG"/>
</dbReference>
<accession>A0A0V8E8M2</accession>
<dbReference type="HAMAP" id="MF_00397">
    <property type="entry name" value="CitG"/>
    <property type="match status" value="1"/>
</dbReference>
<evidence type="ECO:0000313" key="6">
    <source>
        <dbReference type="EMBL" id="KSU22180.1"/>
    </source>
</evidence>
<proteinExistence type="inferred from homology"/>
<dbReference type="AlphaFoldDB" id="A0A0V8E8M2"/>
<dbReference type="EC" id="2.4.2.52" evidence="5"/>
<reference evidence="7" key="1">
    <citation type="submission" date="2015-10" db="EMBL/GenBank/DDBJ databases">
        <title>Draft Genome Sequences of 11 Lactococcus lactis subspecies cremoris strains.</title>
        <authorList>
            <person name="Wels M."/>
            <person name="Backus L."/>
            <person name="Boekhorst J."/>
            <person name="Dijkstra A."/>
            <person name="Beerthuizen M."/>
            <person name="Kelly W."/>
            <person name="Siezen R."/>
            <person name="Bachmann H."/>
            <person name="Van Hijum S."/>
        </authorList>
    </citation>
    <scope>NUCLEOTIDE SEQUENCE [LARGE SCALE GENOMIC DNA]</scope>
    <source>
        <strain evidence="7">M20</strain>
    </source>
</reference>
<evidence type="ECO:0000256" key="5">
    <source>
        <dbReference type="HAMAP-Rule" id="MF_00397"/>
    </source>
</evidence>
<dbReference type="PANTHER" id="PTHR30201:SF2">
    <property type="entry name" value="2-(5''-TRIPHOSPHORIBOSYL)-3'-DEPHOSPHOCOENZYME-A SYNTHASE"/>
    <property type="match status" value="1"/>
</dbReference>
<comment type="caution">
    <text evidence="6">The sequence shown here is derived from an EMBL/GenBank/DDBJ whole genome shotgun (WGS) entry which is preliminary data.</text>
</comment>
<sequence length="274" mass="30545">MQNKIVDAALKAMLYEVTVNPKPGLVDPVTNGSHHDMNVFTFIDSTLSLRSYFEAVVKYGKDFSGENLQELFLKIRPLGLEAEKNMFNATHQVNTHKGVIFSLGILATAASYTESNSTLSTENIVAVVKAMLLDLTKNDFRSLAEKSKLTAGEKQYIKYGFTGIRGEAEAGFPTVVNIALPFLRKTNGEISQRLLDTLMVILLNLEDSNLIKRAGNADILIEVKKKVQQYFECLDKKKFLRQFDKDFTDRNLSIGGSADLLILTIFLGLLENIL</sequence>
<dbReference type="NCBIfam" id="TIGR03125">
    <property type="entry name" value="citrate_citG"/>
    <property type="match status" value="1"/>
</dbReference>
<dbReference type="GO" id="GO:0005524">
    <property type="term" value="F:ATP binding"/>
    <property type="evidence" value="ECO:0007669"/>
    <property type="project" value="UniProtKB-KW"/>
</dbReference>
<evidence type="ECO:0000256" key="4">
    <source>
        <dbReference type="ARBA" id="ARBA00022840"/>
    </source>
</evidence>
<evidence type="ECO:0000256" key="3">
    <source>
        <dbReference type="ARBA" id="ARBA00022741"/>
    </source>
</evidence>
<dbReference type="Pfam" id="PF01874">
    <property type="entry name" value="CitG"/>
    <property type="match status" value="1"/>
</dbReference>
<dbReference type="GO" id="GO:0046917">
    <property type="term" value="F:triphosphoribosyl-dephospho-CoA synthase activity"/>
    <property type="evidence" value="ECO:0007669"/>
    <property type="project" value="UniProtKB-UniRule"/>
</dbReference>
<name>A0A0V8E8M2_LACLL</name>
<dbReference type="Proteomes" id="UP000053719">
    <property type="component" value="Unassembled WGS sequence"/>
</dbReference>
<dbReference type="PATRIC" id="fig|1360.114.peg.2063"/>
<dbReference type="InterPro" id="IPR017551">
    <property type="entry name" value="TriPribosyl-deP-CoA_syn_CitG"/>
</dbReference>
<comment type="catalytic activity">
    <reaction evidence="1 5">
        <text>3'-dephospho-CoA + ATP = 2'-(5''-triphospho-alpha-D-ribosyl)-3'-dephospho-CoA + adenine</text>
        <dbReference type="Rhea" id="RHEA:15117"/>
        <dbReference type="ChEBI" id="CHEBI:16708"/>
        <dbReference type="ChEBI" id="CHEBI:30616"/>
        <dbReference type="ChEBI" id="CHEBI:57328"/>
        <dbReference type="ChEBI" id="CHEBI:61378"/>
        <dbReference type="EC" id="2.4.2.52"/>
    </reaction>
</comment>
<dbReference type="PANTHER" id="PTHR30201">
    <property type="entry name" value="TRIPHOSPHORIBOSYL-DEPHOSPHO-COA SYNTHASE"/>
    <property type="match status" value="1"/>
</dbReference>